<comment type="caution">
    <text evidence="1">The sequence shown here is derived from an EMBL/GenBank/DDBJ whole genome shotgun (WGS) entry which is preliminary data.</text>
</comment>
<dbReference type="RefSeq" id="WP_158292782.1">
    <property type="nucleotide sequence ID" value="NZ_SLWM01000003.1"/>
</dbReference>
<protein>
    <recommendedName>
        <fullName evidence="3">Transcriptional regulator</fullName>
    </recommendedName>
</protein>
<reference evidence="1 2" key="1">
    <citation type="journal article" date="2015" name="Stand. Genomic Sci.">
        <title>Genomic Encyclopedia of Bacterial and Archaeal Type Strains, Phase III: the genomes of soil and plant-associated and newly described type strains.</title>
        <authorList>
            <person name="Whitman W.B."/>
            <person name="Woyke T."/>
            <person name="Klenk H.P."/>
            <person name="Zhou Y."/>
            <person name="Lilburn T.G."/>
            <person name="Beck B.J."/>
            <person name="De Vos P."/>
            <person name="Vandamme P."/>
            <person name="Eisen J.A."/>
            <person name="Garrity G."/>
            <person name="Hugenholtz P."/>
            <person name="Kyrpides N.C."/>
        </authorList>
    </citation>
    <scope>NUCLEOTIDE SEQUENCE [LARGE SCALE GENOMIC DNA]</scope>
    <source>
        <strain evidence="1 2">VKM Ac-2538</strain>
    </source>
</reference>
<name>A0ABY2BQ54_9ACTN</name>
<evidence type="ECO:0000313" key="2">
    <source>
        <dbReference type="Proteomes" id="UP000295818"/>
    </source>
</evidence>
<keyword evidence="2" id="KW-1185">Reference proteome</keyword>
<dbReference type="Proteomes" id="UP000295818">
    <property type="component" value="Unassembled WGS sequence"/>
</dbReference>
<proteinExistence type="predicted"/>
<evidence type="ECO:0000313" key="1">
    <source>
        <dbReference type="EMBL" id="TCO27724.1"/>
    </source>
</evidence>
<gene>
    <name evidence="1" type="ORF">EV644_103427</name>
</gene>
<accession>A0ABY2BQ54</accession>
<sequence length="221" mass="23702">MADGRAVAARFGVGQVVADDVLLDCQAFGWVTWSEFAGTGGWSLTEAGRVENERQLAAELAGLAEPEEPGEVAGAEPGEVAGAEPGEVADAEVVREAYRAFLSLNERLQRACTDWQIRPTADDSLAFNDHSDLAWDGQVIDELAALGHALEAVSERLTSVLDRFQGYDTRFSTALGRVIAGDSSWVDRTGADSCHTVWFELHEDLIATLGLARGAELPVEN</sequence>
<dbReference type="EMBL" id="SLWM01000003">
    <property type="protein sequence ID" value="TCO27724.1"/>
    <property type="molecule type" value="Genomic_DNA"/>
</dbReference>
<organism evidence="1 2">
    <name type="scientific">Kribbella orskensis</name>
    <dbReference type="NCBI Taxonomy" id="2512216"/>
    <lineage>
        <taxon>Bacteria</taxon>
        <taxon>Bacillati</taxon>
        <taxon>Actinomycetota</taxon>
        <taxon>Actinomycetes</taxon>
        <taxon>Propionibacteriales</taxon>
        <taxon>Kribbellaceae</taxon>
        <taxon>Kribbella</taxon>
    </lineage>
</organism>
<evidence type="ECO:0008006" key="3">
    <source>
        <dbReference type="Google" id="ProtNLM"/>
    </source>
</evidence>